<proteinExistence type="predicted"/>
<protein>
    <submittedName>
        <fullName evidence="1">Uncharacterized protein</fullName>
    </submittedName>
</protein>
<reference evidence="2" key="1">
    <citation type="journal article" date="2009" name="Environ. Microbiol.">
        <title>The genome of Polaromonas naphthalenivorans strain CJ2, isolated from coal tar-contaminated sediment, reveals physiological and metabolic versatility and evolution through extensive horizontal gene transfer.</title>
        <authorList>
            <person name="Yagi J.M."/>
            <person name="Sims D."/>
            <person name="Brettin T."/>
            <person name="Bruce D."/>
            <person name="Madsen E.L."/>
        </authorList>
    </citation>
    <scope>NUCLEOTIDE SEQUENCE [LARGE SCALE GENOMIC DNA]</scope>
    <source>
        <strain evidence="2">CJ2</strain>
        <plasmid evidence="2">Plasmid pPNAP01</plasmid>
    </source>
</reference>
<sequence>MGISWNQTTAMACWPAPLTFKEIIMQFVIGDSQNSTSIDTEERQAAIAPDKGDRLVIVLGINRVEIEHIDGSWTITHGANVITRALPQTDPKAFCALNQKLNEVNA</sequence>
<keyword evidence="1" id="KW-0614">Plasmid</keyword>
<accession>A1VVL8</accession>
<name>A1VVL8_POLNA</name>
<gene>
    <name evidence="1" type="ordered locus">Pnap_4418</name>
</gene>
<evidence type="ECO:0000313" key="2">
    <source>
        <dbReference type="Proteomes" id="UP000000644"/>
    </source>
</evidence>
<geneLocation type="plasmid" evidence="1 2">
    <name>pPNAP01</name>
</geneLocation>
<organism evidence="1 2">
    <name type="scientific">Polaromonas naphthalenivorans (strain CJ2)</name>
    <dbReference type="NCBI Taxonomy" id="365044"/>
    <lineage>
        <taxon>Bacteria</taxon>
        <taxon>Pseudomonadati</taxon>
        <taxon>Pseudomonadota</taxon>
        <taxon>Betaproteobacteria</taxon>
        <taxon>Burkholderiales</taxon>
        <taxon>Comamonadaceae</taxon>
        <taxon>Polaromonas</taxon>
    </lineage>
</organism>
<dbReference type="HOGENOM" id="CLU_2220728_0_0_4"/>
<dbReference type="Proteomes" id="UP000000644">
    <property type="component" value="Plasmid pPNAP01"/>
</dbReference>
<dbReference type="AlphaFoldDB" id="A1VVL8"/>
<evidence type="ECO:0000313" key="1">
    <source>
        <dbReference type="EMBL" id="ABM39696.1"/>
    </source>
</evidence>
<dbReference type="KEGG" id="pna:Pnap_4418"/>
<keyword evidence="2" id="KW-1185">Reference proteome</keyword>
<dbReference type="EMBL" id="CP000530">
    <property type="protein sequence ID" value="ABM39696.1"/>
    <property type="molecule type" value="Genomic_DNA"/>
</dbReference>